<evidence type="ECO:0000313" key="2">
    <source>
        <dbReference type="EMBL" id="KAJ5116169.1"/>
    </source>
</evidence>
<reference evidence="2" key="1">
    <citation type="submission" date="2022-11" db="EMBL/GenBank/DDBJ databases">
        <authorList>
            <person name="Petersen C."/>
        </authorList>
    </citation>
    <scope>NUCLEOTIDE SEQUENCE</scope>
    <source>
        <strain evidence="2">IBT 30069</strain>
    </source>
</reference>
<keyword evidence="1" id="KW-0812">Transmembrane</keyword>
<dbReference type="EMBL" id="JAPQKH010000001">
    <property type="protein sequence ID" value="KAJ5116169.1"/>
    <property type="molecule type" value="Genomic_DNA"/>
</dbReference>
<keyword evidence="1" id="KW-1133">Transmembrane helix</keyword>
<proteinExistence type="predicted"/>
<reference evidence="2" key="2">
    <citation type="journal article" date="2023" name="IMA Fungus">
        <title>Comparative genomic study of the Penicillium genus elucidates a diverse pangenome and 15 lateral gene transfer events.</title>
        <authorList>
            <person name="Petersen C."/>
            <person name="Sorensen T."/>
            <person name="Nielsen M.R."/>
            <person name="Sondergaard T.E."/>
            <person name="Sorensen J.L."/>
            <person name="Fitzpatrick D.A."/>
            <person name="Frisvad J.C."/>
            <person name="Nielsen K.L."/>
        </authorList>
    </citation>
    <scope>NUCLEOTIDE SEQUENCE</scope>
    <source>
        <strain evidence="2">IBT 30069</strain>
    </source>
</reference>
<feature type="transmembrane region" description="Helical" evidence="1">
    <location>
        <begin position="39"/>
        <end position="55"/>
    </location>
</feature>
<comment type="caution">
    <text evidence="2">The sequence shown here is derived from an EMBL/GenBank/DDBJ whole genome shotgun (WGS) entry which is preliminary data.</text>
</comment>
<name>A0A9W9GCB1_9EURO</name>
<dbReference type="OrthoDB" id="4368996at2759"/>
<evidence type="ECO:0000256" key="1">
    <source>
        <dbReference type="SAM" id="Phobius"/>
    </source>
</evidence>
<organism evidence="2 3">
    <name type="scientific">Penicillium angulare</name>
    <dbReference type="NCBI Taxonomy" id="116970"/>
    <lineage>
        <taxon>Eukaryota</taxon>
        <taxon>Fungi</taxon>
        <taxon>Dikarya</taxon>
        <taxon>Ascomycota</taxon>
        <taxon>Pezizomycotina</taxon>
        <taxon>Eurotiomycetes</taxon>
        <taxon>Eurotiomycetidae</taxon>
        <taxon>Eurotiales</taxon>
        <taxon>Aspergillaceae</taxon>
        <taxon>Penicillium</taxon>
    </lineage>
</organism>
<keyword evidence="3" id="KW-1185">Reference proteome</keyword>
<sequence length="381" mass="43269">MDWTTINMANLFLRICGWLLWLLAIYFEGKFYLRVTKGIAPFLIPLGFSLFVRLMPDWPFYQAISAWLFLGRALFDIAVALKAPLRIEFPRIDVEAWRDWLATVSKRPSALIPVPPVVPPPPAYAANVPPQWVELFPVLLEMQRRIVAGEPVGFELGATTTPVNPPLERDPPMTSLELRGRGIMIARFIEDANAENCPVRTDELTWATLNSSASVVQRYLISTRAASRFPFWDENTPHPAWIGWHVRFQREGSFSGYIAPGIMVLSDINRFAVNLQVPHTGSVFNALYLREYGTLDSLRQIFATVIVNQQTRAYLNTLENSPSRIYERATAEYLGILGTRIGRTVGYLVIAAFPRGTHRIARIQLIFDGSYHLRFFIETSP</sequence>
<dbReference type="AlphaFoldDB" id="A0A9W9GCB1"/>
<dbReference type="Proteomes" id="UP001149165">
    <property type="component" value="Unassembled WGS sequence"/>
</dbReference>
<evidence type="ECO:0000313" key="3">
    <source>
        <dbReference type="Proteomes" id="UP001149165"/>
    </source>
</evidence>
<protein>
    <submittedName>
        <fullName evidence="2">Uncharacterized protein</fullName>
    </submittedName>
</protein>
<keyword evidence="1" id="KW-0472">Membrane</keyword>
<feature type="transmembrane region" description="Helical" evidence="1">
    <location>
        <begin position="6"/>
        <end position="27"/>
    </location>
</feature>
<accession>A0A9W9GCB1</accession>
<gene>
    <name evidence="2" type="ORF">N7456_000517</name>
</gene>